<keyword evidence="1" id="KW-0812">Transmembrane</keyword>
<sequence length="161" mass="18900">MKFEYFIDNSNIKNLKKFILQNNTDLKNAMLERPNKLKTFLQATLVALTVIVVIFLLLLNVFIFPDATGNYFSFFTENFHDILSIFIPKILFYTVITIIFYFLLLDFTYSKKNKTTVSRFINSIYLGFKGMIKVSIKENEMQVSREFSNSIIESKIIEDII</sequence>
<dbReference type="EMBL" id="WHJC01000567">
    <property type="protein sequence ID" value="MPQ45295.1"/>
    <property type="molecule type" value="Genomic_DNA"/>
</dbReference>
<feature type="transmembrane region" description="Helical" evidence="1">
    <location>
        <begin position="83"/>
        <end position="104"/>
    </location>
</feature>
<protein>
    <submittedName>
        <fullName evidence="2">Uncharacterized protein</fullName>
    </submittedName>
</protein>
<keyword evidence="1" id="KW-0472">Membrane</keyword>
<name>A0A6I1MPE1_9CLOT</name>
<accession>A0A6I1MPE1</accession>
<evidence type="ECO:0000256" key="1">
    <source>
        <dbReference type="SAM" id="Phobius"/>
    </source>
</evidence>
<evidence type="ECO:0000313" key="3">
    <source>
        <dbReference type="Proteomes" id="UP000430345"/>
    </source>
</evidence>
<dbReference type="RefSeq" id="WP_152892440.1">
    <property type="nucleotide sequence ID" value="NZ_WHJC01000567.1"/>
</dbReference>
<reference evidence="2 3" key="1">
    <citation type="submission" date="2019-10" db="EMBL/GenBank/DDBJ databases">
        <title>The Genome Sequence of Clostridium tarantellae Isolated from Fish Brain.</title>
        <authorList>
            <person name="Bano L."/>
            <person name="Kiel M."/>
            <person name="Sales G."/>
            <person name="Doxey A.C."/>
            <person name="Mansfield M.J."/>
            <person name="Schiavone M."/>
            <person name="Rossetto O."/>
            <person name="Pirazzini M."/>
            <person name="Dobrindt U."/>
            <person name="Montecucco C."/>
        </authorList>
    </citation>
    <scope>NUCLEOTIDE SEQUENCE [LARGE SCALE GENOMIC DNA]</scope>
    <source>
        <strain evidence="2 3">DSM 3997</strain>
    </source>
</reference>
<comment type="caution">
    <text evidence="2">The sequence shown here is derived from an EMBL/GenBank/DDBJ whole genome shotgun (WGS) entry which is preliminary data.</text>
</comment>
<keyword evidence="1" id="KW-1133">Transmembrane helix</keyword>
<feature type="transmembrane region" description="Helical" evidence="1">
    <location>
        <begin position="40"/>
        <end position="63"/>
    </location>
</feature>
<gene>
    <name evidence="2" type="ORF">GBZ86_16385</name>
</gene>
<proteinExistence type="predicted"/>
<dbReference type="AlphaFoldDB" id="A0A6I1MPE1"/>
<feature type="non-terminal residue" evidence="2">
    <location>
        <position position="161"/>
    </location>
</feature>
<evidence type="ECO:0000313" key="2">
    <source>
        <dbReference type="EMBL" id="MPQ45295.1"/>
    </source>
</evidence>
<keyword evidence="3" id="KW-1185">Reference proteome</keyword>
<organism evidence="2 3">
    <name type="scientific">Clostridium tarantellae</name>
    <dbReference type="NCBI Taxonomy" id="39493"/>
    <lineage>
        <taxon>Bacteria</taxon>
        <taxon>Bacillati</taxon>
        <taxon>Bacillota</taxon>
        <taxon>Clostridia</taxon>
        <taxon>Eubacteriales</taxon>
        <taxon>Clostridiaceae</taxon>
        <taxon>Clostridium</taxon>
    </lineage>
</organism>
<dbReference type="Proteomes" id="UP000430345">
    <property type="component" value="Unassembled WGS sequence"/>
</dbReference>